<evidence type="ECO:0000256" key="7">
    <source>
        <dbReference type="SAM" id="Phobius"/>
    </source>
</evidence>
<evidence type="ECO:0000256" key="5">
    <source>
        <dbReference type="ARBA" id="ARBA00022989"/>
    </source>
</evidence>
<organism evidence="8 9">
    <name type="scientific">Methanogenium marinum</name>
    <dbReference type="NCBI Taxonomy" id="348610"/>
    <lineage>
        <taxon>Archaea</taxon>
        <taxon>Methanobacteriati</taxon>
        <taxon>Methanobacteriota</taxon>
        <taxon>Stenosarchaea group</taxon>
        <taxon>Methanomicrobia</taxon>
        <taxon>Methanomicrobiales</taxon>
        <taxon>Methanomicrobiaceae</taxon>
        <taxon>Methanogenium</taxon>
    </lineage>
</organism>
<keyword evidence="6 7" id="KW-0472">Membrane</keyword>
<evidence type="ECO:0000256" key="4">
    <source>
        <dbReference type="ARBA" id="ARBA00022692"/>
    </source>
</evidence>
<protein>
    <submittedName>
        <fullName evidence="8">Flippase-like domain-containing protein</fullName>
    </submittedName>
</protein>
<reference evidence="8" key="1">
    <citation type="submission" date="2022-01" db="EMBL/GenBank/DDBJ databases">
        <title>Draft genome of Methanogenium marinum DSM 15558.</title>
        <authorList>
            <person name="Chen S.-C."/>
            <person name="You Y.-T."/>
        </authorList>
    </citation>
    <scope>NUCLEOTIDE SEQUENCE</scope>
    <source>
        <strain evidence="8">DSM 15558</strain>
    </source>
</reference>
<dbReference type="EMBL" id="JAKELO010000002">
    <property type="protein sequence ID" value="MDE4908887.1"/>
    <property type="molecule type" value="Genomic_DNA"/>
</dbReference>
<feature type="transmembrane region" description="Helical" evidence="7">
    <location>
        <begin position="30"/>
        <end position="55"/>
    </location>
</feature>
<keyword evidence="5 7" id="KW-1133">Transmembrane helix</keyword>
<gene>
    <name evidence="8" type="ORF">L0665_09740</name>
</gene>
<dbReference type="GO" id="GO:0005886">
    <property type="term" value="C:plasma membrane"/>
    <property type="evidence" value="ECO:0007669"/>
    <property type="project" value="UniProtKB-SubCell"/>
</dbReference>
<name>A0A9Q4KVB1_9EURY</name>
<comment type="similarity">
    <text evidence="2">Belongs to the UPF0104 family.</text>
</comment>
<proteinExistence type="inferred from homology"/>
<dbReference type="RefSeq" id="WP_274925499.1">
    <property type="nucleotide sequence ID" value="NZ_JAKELO010000002.1"/>
</dbReference>
<evidence type="ECO:0000313" key="9">
    <source>
        <dbReference type="Proteomes" id="UP001143747"/>
    </source>
</evidence>
<dbReference type="PANTHER" id="PTHR39087:SF2">
    <property type="entry name" value="UPF0104 MEMBRANE PROTEIN MJ1595"/>
    <property type="match status" value="1"/>
</dbReference>
<dbReference type="InterPro" id="IPR022791">
    <property type="entry name" value="L-PG_synthase/AglD"/>
</dbReference>
<evidence type="ECO:0000256" key="1">
    <source>
        <dbReference type="ARBA" id="ARBA00004651"/>
    </source>
</evidence>
<feature type="transmembrane region" description="Helical" evidence="7">
    <location>
        <begin position="7"/>
        <end position="24"/>
    </location>
</feature>
<evidence type="ECO:0000256" key="2">
    <source>
        <dbReference type="ARBA" id="ARBA00011061"/>
    </source>
</evidence>
<evidence type="ECO:0000256" key="3">
    <source>
        <dbReference type="ARBA" id="ARBA00022475"/>
    </source>
</evidence>
<sequence>MIKKAAAIVLPTILAVGIIAYMLYRVWDDLLIAVQNAVWSYLVLAIVICVGAWFLRGIRYRAILTSLAVSVTIWLSTACIYLSQTANLIVPARLGDLIRLFILKHEADATYTSGLSSVVVERFFDIVTIALLGAVTLPFVLNVPDWFITVIYVALALCGIFVVVLFSVGRFQSENKYLKMGIDLLNQVKEASLSPQGIVGLSALSIVIWLTDVVICYVVALMFGASIPFVVVTLAIVIGNLIKAVPVTPGGIGTYEVAVALTLSLAGVDPAVATLIAVIDHLVKNGVTVAGGVVSLYVFGDWAVSLLRRAFSHSLDVSEVK</sequence>
<feature type="transmembrane region" description="Helical" evidence="7">
    <location>
        <begin position="198"/>
        <end position="220"/>
    </location>
</feature>
<dbReference type="Proteomes" id="UP001143747">
    <property type="component" value="Unassembled WGS sequence"/>
</dbReference>
<keyword evidence="4 7" id="KW-0812">Transmembrane</keyword>
<feature type="transmembrane region" description="Helical" evidence="7">
    <location>
        <begin position="226"/>
        <end position="245"/>
    </location>
</feature>
<evidence type="ECO:0000313" key="8">
    <source>
        <dbReference type="EMBL" id="MDE4908887.1"/>
    </source>
</evidence>
<keyword evidence="3" id="KW-1003">Cell membrane</keyword>
<feature type="transmembrane region" description="Helical" evidence="7">
    <location>
        <begin position="146"/>
        <end position="169"/>
    </location>
</feature>
<keyword evidence="9" id="KW-1185">Reference proteome</keyword>
<dbReference type="PANTHER" id="PTHR39087">
    <property type="entry name" value="UPF0104 MEMBRANE PROTEIN MJ1595"/>
    <property type="match status" value="1"/>
</dbReference>
<dbReference type="Pfam" id="PF03706">
    <property type="entry name" value="LPG_synthase_TM"/>
    <property type="match status" value="1"/>
</dbReference>
<evidence type="ECO:0000256" key="6">
    <source>
        <dbReference type="ARBA" id="ARBA00023136"/>
    </source>
</evidence>
<comment type="caution">
    <text evidence="8">The sequence shown here is derived from an EMBL/GenBank/DDBJ whole genome shotgun (WGS) entry which is preliminary data.</text>
</comment>
<feature type="transmembrane region" description="Helical" evidence="7">
    <location>
        <begin position="285"/>
        <end position="304"/>
    </location>
</feature>
<comment type="subcellular location">
    <subcellularLocation>
        <location evidence="1">Cell membrane</location>
        <topology evidence="1">Multi-pass membrane protein</topology>
    </subcellularLocation>
</comment>
<dbReference type="NCBIfam" id="TIGR00374">
    <property type="entry name" value="flippase-like domain"/>
    <property type="match status" value="1"/>
</dbReference>
<dbReference type="AlphaFoldDB" id="A0A9Q4KVB1"/>
<feature type="transmembrane region" description="Helical" evidence="7">
    <location>
        <begin position="257"/>
        <end position="279"/>
    </location>
</feature>
<accession>A0A9Q4KVB1</accession>
<feature type="transmembrane region" description="Helical" evidence="7">
    <location>
        <begin position="62"/>
        <end position="83"/>
    </location>
</feature>